<feature type="domain" description="4Fe-4S ferredoxin-type" evidence="1">
    <location>
        <begin position="241"/>
        <end position="270"/>
    </location>
</feature>
<dbReference type="RefSeq" id="WP_048085302.1">
    <property type="nucleotide sequence ID" value="NZ_CP006933.1"/>
</dbReference>
<dbReference type="PROSITE" id="PS51379">
    <property type="entry name" value="4FE4S_FER_2"/>
    <property type="match status" value="2"/>
</dbReference>
<dbReference type="OrthoDB" id="23833at2157"/>
<evidence type="ECO:0000259" key="1">
    <source>
        <dbReference type="PROSITE" id="PS51379"/>
    </source>
</evidence>
<reference evidence="3" key="2">
    <citation type="submission" date="2014-09" db="EMBL/GenBank/DDBJ databases">
        <authorList>
            <person name="Bishop-Lilly K.A."/>
            <person name="Broomall S.M."/>
            <person name="Chain P.S."/>
            <person name="Chertkov O."/>
            <person name="Coyne S.R."/>
            <person name="Daligault H.E."/>
            <person name="Davenport K.W."/>
            <person name="Erkkila T."/>
            <person name="Frey K.G."/>
            <person name="Gibbons H.S."/>
            <person name="Gu W."/>
            <person name="Jaissle J."/>
            <person name="Johnson S.L."/>
            <person name="Koroleva G.I."/>
            <person name="Ladner J.T."/>
            <person name="Lo C.-C."/>
            <person name="Minogue T.D."/>
            <person name="Munk C."/>
            <person name="Palacios G.F."/>
            <person name="Redden C.L."/>
            <person name="Rosenzweig C.N."/>
            <person name="Scholz M.B."/>
            <person name="Teshima H."/>
            <person name="Xu Y."/>
        </authorList>
    </citation>
    <scope>NUCLEOTIDE SEQUENCE</scope>
    <source>
        <strain evidence="3">Mb9</strain>
    </source>
</reference>
<dbReference type="Gene3D" id="3.30.70.20">
    <property type="match status" value="1"/>
</dbReference>
<dbReference type="Proteomes" id="UP000029661">
    <property type="component" value="Chromosome"/>
</dbReference>
<reference evidence="2" key="1">
    <citation type="submission" date="2013-12" db="EMBL/GenBank/DDBJ databases">
        <title>The complete genome sequence of Methanobacterium sp. BRM9.</title>
        <authorList>
            <consortium name="Pastoral Greenhouse Gas Research Consortium"/>
            <person name="Kelly W.J."/>
            <person name="Leahy S.C."/>
            <person name="Perry R."/>
            <person name="Li D."/>
            <person name="Altermann E."/>
            <person name="Lambie S.C."/>
            <person name="Attwood G.T."/>
        </authorList>
    </citation>
    <scope>NUCLEOTIDE SEQUENCE [LARGE SCALE GENOMIC DNA]</scope>
    <source>
        <strain evidence="2">BRM9</strain>
    </source>
</reference>
<dbReference type="PATRIC" id="fig|2162.10.peg.863"/>
<name>A0A089ZGM7_METFO</name>
<evidence type="ECO:0000313" key="2">
    <source>
        <dbReference type="EMBL" id="AIS32290.1"/>
    </source>
</evidence>
<evidence type="ECO:0000313" key="3">
    <source>
        <dbReference type="EMBL" id="CEL24472.1"/>
    </source>
</evidence>
<dbReference type="EMBL" id="LN734822">
    <property type="protein sequence ID" value="CEL24472.1"/>
    <property type="molecule type" value="Genomic_DNA"/>
</dbReference>
<dbReference type="PROSITE" id="PS00198">
    <property type="entry name" value="4FE4S_FER_1"/>
    <property type="match status" value="1"/>
</dbReference>
<dbReference type="Pfam" id="PF00037">
    <property type="entry name" value="Fer4"/>
    <property type="match status" value="1"/>
</dbReference>
<keyword evidence="5" id="KW-1185">Reference proteome</keyword>
<feature type="domain" description="4Fe-4S ferredoxin-type" evidence="1">
    <location>
        <begin position="211"/>
        <end position="240"/>
    </location>
</feature>
<evidence type="ECO:0000313" key="4">
    <source>
        <dbReference type="Proteomes" id="UP000029661"/>
    </source>
</evidence>
<gene>
    <name evidence="2" type="ORF">BRM9_1476</name>
    <name evidence="3" type="ORF">MB9_0831</name>
</gene>
<sequence length="290" mass="32329">MRKINFSDISVRVIHTTFNTRFILARACRKIPPLAWLVDRMLFEGDDIQVLPRDAALKTSLAGNIREVEVNSRVPVSSGNTVLPSQVLKEMIRKSQYHFLMDSCICRTSNKCQDYPRDLGCLFLGKGSQNISPQLGRPVSASEAIQHVEKCQKVGLVPIIGRNKIDSVWLNTGPKEELLSICHCCECCCLWKMTPDLPEEMGRSFSPMEGVEITFSLDLCNGCGLCAQDVCFLDAISIRDGKAMRDNDVCRICGRCVEICPRGAIKIKMSDDAIKSSLSRVQPLVDVELE</sequence>
<dbReference type="EMBL" id="CP006933">
    <property type="protein sequence ID" value="AIS32290.1"/>
    <property type="molecule type" value="Genomic_DNA"/>
</dbReference>
<dbReference type="Proteomes" id="UP000062768">
    <property type="component" value="Chromosome I"/>
</dbReference>
<evidence type="ECO:0000313" key="5">
    <source>
        <dbReference type="Proteomes" id="UP000062768"/>
    </source>
</evidence>
<protein>
    <submittedName>
        <fullName evidence="2 3">4Fe-4S ferredoxin</fullName>
    </submittedName>
</protein>
<dbReference type="GeneID" id="26739085"/>
<dbReference type="InterPro" id="IPR017900">
    <property type="entry name" value="4Fe4S_Fe_S_CS"/>
</dbReference>
<dbReference type="AlphaFoldDB" id="A0A089ZGM7"/>
<organism evidence="2 4">
    <name type="scientific">Methanobacterium formicicum</name>
    <dbReference type="NCBI Taxonomy" id="2162"/>
    <lineage>
        <taxon>Archaea</taxon>
        <taxon>Methanobacteriati</taxon>
        <taxon>Methanobacteriota</taxon>
        <taxon>Methanomada group</taxon>
        <taxon>Methanobacteria</taxon>
        <taxon>Methanobacteriales</taxon>
        <taxon>Methanobacteriaceae</taxon>
        <taxon>Methanobacterium</taxon>
    </lineage>
</organism>
<dbReference type="InterPro" id="IPR017896">
    <property type="entry name" value="4Fe4S_Fe-S-bd"/>
</dbReference>
<proteinExistence type="predicted"/>
<dbReference type="SUPFAM" id="SSF54862">
    <property type="entry name" value="4Fe-4S ferredoxins"/>
    <property type="match status" value="1"/>
</dbReference>
<dbReference type="GO" id="GO:0016491">
    <property type="term" value="F:oxidoreductase activity"/>
    <property type="evidence" value="ECO:0007669"/>
    <property type="project" value="UniProtKB-ARBA"/>
</dbReference>
<accession>A0A089ZGM7</accession>
<dbReference type="KEGG" id="mfc:BRM9_1476"/>